<dbReference type="SUPFAM" id="SSF101112">
    <property type="entry name" value="Oxygen-evolving enhancer protein 3"/>
    <property type="match status" value="1"/>
</dbReference>
<keyword evidence="2" id="KW-0732">Signal</keyword>
<feature type="chain" id="PRO_5031537563" evidence="2">
    <location>
        <begin position="25"/>
        <end position="174"/>
    </location>
</feature>
<dbReference type="EMBL" id="HBIJ01020578">
    <property type="protein sequence ID" value="CAE0372654.1"/>
    <property type="molecule type" value="Transcribed_RNA"/>
</dbReference>
<gene>
    <name evidence="3" type="ORF">ALAG00032_LOCUS13438</name>
</gene>
<sequence>MVWMMKTTFFPSLLFALVLNGAEGLAVVTRSQVLRASLGATLTPLISNARNEGDLPDGAFQFDRFIKVQSEWNRFGSRLKDESQVIDAKEWEAVGLFLRKLYDEGEDMIFITQNLDKTKQNAAKEIATRFRSSVKGADKPVREQDRPVVIYAYNETSALMRSFLELLQDVPDEL</sequence>
<evidence type="ECO:0000313" key="3">
    <source>
        <dbReference type="EMBL" id="CAE0372654.1"/>
    </source>
</evidence>
<keyword evidence="1" id="KW-0793">Thylakoid</keyword>
<reference evidence="3" key="1">
    <citation type="submission" date="2021-01" db="EMBL/GenBank/DDBJ databases">
        <authorList>
            <person name="Corre E."/>
            <person name="Pelletier E."/>
            <person name="Niang G."/>
            <person name="Scheremetjew M."/>
            <person name="Finn R."/>
            <person name="Kale V."/>
            <person name="Holt S."/>
            <person name="Cochrane G."/>
            <person name="Meng A."/>
            <person name="Brown T."/>
            <person name="Cohen L."/>
        </authorList>
    </citation>
    <scope>NUCLEOTIDE SEQUENCE</scope>
    <source>
        <strain evidence="3">CCMP1510</strain>
    </source>
</reference>
<feature type="signal peptide" evidence="2">
    <location>
        <begin position="1"/>
        <end position="24"/>
    </location>
</feature>
<evidence type="ECO:0000256" key="2">
    <source>
        <dbReference type="SAM" id="SignalP"/>
    </source>
</evidence>
<protein>
    <submittedName>
        <fullName evidence="3">Uncharacterized protein</fullName>
    </submittedName>
</protein>
<accession>A0A7S3NJV4</accession>
<name>A0A7S3NJV4_9STRA</name>
<proteinExistence type="predicted"/>
<evidence type="ECO:0000256" key="1">
    <source>
        <dbReference type="ARBA" id="ARBA00023078"/>
    </source>
</evidence>
<organism evidence="3">
    <name type="scientific">Aureoumbra lagunensis</name>
    <dbReference type="NCBI Taxonomy" id="44058"/>
    <lineage>
        <taxon>Eukaryota</taxon>
        <taxon>Sar</taxon>
        <taxon>Stramenopiles</taxon>
        <taxon>Ochrophyta</taxon>
        <taxon>Pelagophyceae</taxon>
        <taxon>Pelagomonadales</taxon>
        <taxon>Aureoumbra</taxon>
    </lineage>
</organism>
<dbReference type="Gene3D" id="1.20.120.290">
    <property type="entry name" value="Oxygen-evolving enhancer protein 3 (PsbQ), four-helix up-down bundle"/>
    <property type="match status" value="1"/>
</dbReference>
<dbReference type="InterPro" id="IPR023222">
    <property type="entry name" value="PsbQ-like_dom_sf"/>
</dbReference>
<dbReference type="AlphaFoldDB" id="A0A7S3NJV4"/>